<dbReference type="InterPro" id="IPR002347">
    <property type="entry name" value="SDR_fam"/>
</dbReference>
<accession>A0AAV3U2H5</accession>
<organism evidence="3 4">
    <name type="scientific">Halioxenophilus aromaticivorans</name>
    <dbReference type="NCBI Taxonomy" id="1306992"/>
    <lineage>
        <taxon>Bacteria</taxon>
        <taxon>Pseudomonadati</taxon>
        <taxon>Pseudomonadota</taxon>
        <taxon>Gammaproteobacteria</taxon>
        <taxon>Alteromonadales</taxon>
        <taxon>Alteromonadaceae</taxon>
        <taxon>Halioxenophilus</taxon>
    </lineage>
</organism>
<dbReference type="PANTHER" id="PTHR42879">
    <property type="entry name" value="3-OXOACYL-(ACYL-CARRIER-PROTEIN) REDUCTASE"/>
    <property type="match status" value="1"/>
</dbReference>
<dbReference type="Gene3D" id="3.40.50.720">
    <property type="entry name" value="NAD(P)-binding Rossmann-like Domain"/>
    <property type="match status" value="1"/>
</dbReference>
<dbReference type="Proteomes" id="UP001409585">
    <property type="component" value="Unassembled WGS sequence"/>
</dbReference>
<comment type="similarity">
    <text evidence="1 2">Belongs to the short-chain dehydrogenases/reductases (SDR) family.</text>
</comment>
<reference evidence="4" key="1">
    <citation type="journal article" date="2019" name="Int. J. Syst. Evol. Microbiol.">
        <title>The Global Catalogue of Microorganisms (GCM) 10K type strain sequencing project: providing services to taxonomists for standard genome sequencing and annotation.</title>
        <authorList>
            <consortium name="The Broad Institute Genomics Platform"/>
            <consortium name="The Broad Institute Genome Sequencing Center for Infectious Disease"/>
            <person name="Wu L."/>
            <person name="Ma J."/>
        </authorList>
    </citation>
    <scope>NUCLEOTIDE SEQUENCE [LARGE SCALE GENOMIC DNA]</scope>
    <source>
        <strain evidence="4">JCM 19134</strain>
    </source>
</reference>
<dbReference type="CDD" id="cd05233">
    <property type="entry name" value="SDR_c"/>
    <property type="match status" value="1"/>
</dbReference>
<dbReference type="AlphaFoldDB" id="A0AAV3U2H5"/>
<dbReference type="RefSeq" id="WP_345421746.1">
    <property type="nucleotide sequence ID" value="NZ_AP031496.1"/>
</dbReference>
<protein>
    <submittedName>
        <fullName evidence="3">SDR family NAD(P)-dependent oxidoreductase</fullName>
    </submittedName>
</protein>
<evidence type="ECO:0000256" key="2">
    <source>
        <dbReference type="RuleBase" id="RU000363"/>
    </source>
</evidence>
<sequence>MDKQNELSVAGKVVIVTGASRGIGRVIALALAKQGARVVVTARSVSAGDQPGTIGETVNKIKANGGVALAIEADMAKEADLKKLVQRTYEHFGAVDILVNNAGVTHQKSWSSPLLEIPRSDWEYQYAVNVHAPFTLTQLVAPIMEANGGGRIINITAGCAEVYRLPEEQPFREAIGDFRLAAPAYFSSKRALDRFSNVVAAELSRMNIAIIGVMPGLTASELTVKNVQTAGLDDSSLVPMEVPARMVAYFASCENPLEYTGRLFWAERELKVLGLEPEYNEL</sequence>
<dbReference type="SUPFAM" id="SSF51735">
    <property type="entry name" value="NAD(P)-binding Rossmann-fold domains"/>
    <property type="match status" value="1"/>
</dbReference>
<name>A0AAV3U2H5_9ALTE</name>
<dbReference type="PRINTS" id="PR00080">
    <property type="entry name" value="SDRFAMILY"/>
</dbReference>
<evidence type="ECO:0000313" key="3">
    <source>
        <dbReference type="EMBL" id="GAA4943291.1"/>
    </source>
</evidence>
<gene>
    <name evidence="3" type="ORF">GCM10025791_22510</name>
</gene>
<dbReference type="EMBL" id="BAABLX010000017">
    <property type="protein sequence ID" value="GAA4943291.1"/>
    <property type="molecule type" value="Genomic_DNA"/>
</dbReference>
<dbReference type="InterPro" id="IPR050259">
    <property type="entry name" value="SDR"/>
</dbReference>
<proteinExistence type="inferred from homology"/>
<dbReference type="PRINTS" id="PR00081">
    <property type="entry name" value="GDHRDH"/>
</dbReference>
<keyword evidence="4" id="KW-1185">Reference proteome</keyword>
<dbReference type="PANTHER" id="PTHR42879:SF2">
    <property type="entry name" value="3-OXOACYL-[ACYL-CARRIER-PROTEIN] REDUCTASE FABG"/>
    <property type="match status" value="1"/>
</dbReference>
<comment type="caution">
    <text evidence="3">The sequence shown here is derived from an EMBL/GenBank/DDBJ whole genome shotgun (WGS) entry which is preliminary data.</text>
</comment>
<evidence type="ECO:0000313" key="4">
    <source>
        <dbReference type="Proteomes" id="UP001409585"/>
    </source>
</evidence>
<dbReference type="InterPro" id="IPR036291">
    <property type="entry name" value="NAD(P)-bd_dom_sf"/>
</dbReference>
<dbReference type="Pfam" id="PF00106">
    <property type="entry name" value="adh_short"/>
    <property type="match status" value="2"/>
</dbReference>
<evidence type="ECO:0000256" key="1">
    <source>
        <dbReference type="ARBA" id="ARBA00006484"/>
    </source>
</evidence>